<dbReference type="PANTHER" id="PTHR23508:SF10">
    <property type="entry name" value="CARBOXYLIC ACID TRANSPORTER PROTEIN HOMOLOG"/>
    <property type="match status" value="1"/>
</dbReference>
<evidence type="ECO:0000256" key="3">
    <source>
        <dbReference type="ARBA" id="ARBA00022989"/>
    </source>
</evidence>
<dbReference type="InterPro" id="IPR020846">
    <property type="entry name" value="MFS_dom"/>
</dbReference>
<feature type="transmembrane region" description="Helical" evidence="5">
    <location>
        <begin position="62"/>
        <end position="81"/>
    </location>
</feature>
<organism evidence="7 8">
    <name type="scientific">Entomomonas asaccharolytica</name>
    <dbReference type="NCBI Taxonomy" id="2785331"/>
    <lineage>
        <taxon>Bacteria</taxon>
        <taxon>Pseudomonadati</taxon>
        <taxon>Pseudomonadota</taxon>
        <taxon>Gammaproteobacteria</taxon>
        <taxon>Pseudomonadales</taxon>
        <taxon>Pseudomonadaceae</taxon>
        <taxon>Entomomonas</taxon>
    </lineage>
</organism>
<feature type="transmembrane region" description="Helical" evidence="5">
    <location>
        <begin position="312"/>
        <end position="331"/>
    </location>
</feature>
<dbReference type="InterPro" id="IPR036259">
    <property type="entry name" value="MFS_trans_sf"/>
</dbReference>
<proteinExistence type="predicted"/>
<feature type="transmembrane region" description="Helical" evidence="5">
    <location>
        <begin position="337"/>
        <end position="358"/>
    </location>
</feature>
<evidence type="ECO:0000256" key="2">
    <source>
        <dbReference type="ARBA" id="ARBA00022692"/>
    </source>
</evidence>
<dbReference type="PROSITE" id="PS50850">
    <property type="entry name" value="MFS"/>
    <property type="match status" value="1"/>
</dbReference>
<keyword evidence="3 5" id="KW-1133">Transmembrane helix</keyword>
<feature type="transmembrane region" description="Helical" evidence="5">
    <location>
        <begin position="177"/>
        <end position="197"/>
    </location>
</feature>
<dbReference type="Pfam" id="PF07690">
    <property type="entry name" value="MFS_1"/>
    <property type="match status" value="1"/>
</dbReference>
<feature type="domain" description="Major facilitator superfamily (MFS) profile" evidence="6">
    <location>
        <begin position="24"/>
        <end position="426"/>
    </location>
</feature>
<dbReference type="InterPro" id="IPR005829">
    <property type="entry name" value="Sugar_transporter_CS"/>
</dbReference>
<evidence type="ECO:0000256" key="4">
    <source>
        <dbReference type="ARBA" id="ARBA00023136"/>
    </source>
</evidence>
<evidence type="ECO:0000259" key="6">
    <source>
        <dbReference type="PROSITE" id="PS50850"/>
    </source>
</evidence>
<dbReference type="GO" id="GO:0046943">
    <property type="term" value="F:carboxylic acid transmembrane transporter activity"/>
    <property type="evidence" value="ECO:0007669"/>
    <property type="project" value="TreeGrafter"/>
</dbReference>
<dbReference type="PANTHER" id="PTHR23508">
    <property type="entry name" value="CARBOXYLIC ACID TRANSPORTER PROTEIN HOMOLOG"/>
    <property type="match status" value="1"/>
</dbReference>
<feature type="transmembrane region" description="Helical" evidence="5">
    <location>
        <begin position="148"/>
        <end position="171"/>
    </location>
</feature>
<keyword evidence="8" id="KW-1185">Reference proteome</keyword>
<feature type="transmembrane region" description="Helical" evidence="5">
    <location>
        <begin position="22"/>
        <end position="42"/>
    </location>
</feature>
<dbReference type="InterPro" id="IPR011701">
    <property type="entry name" value="MFS"/>
</dbReference>
<comment type="subcellular location">
    <subcellularLocation>
        <location evidence="1">Membrane</location>
        <topology evidence="1">Multi-pass membrane protein</topology>
    </subcellularLocation>
</comment>
<protein>
    <submittedName>
        <fullName evidence="7">MFS transporter</fullName>
    </submittedName>
</protein>
<feature type="transmembrane region" description="Helical" evidence="5">
    <location>
        <begin position="370"/>
        <end position="393"/>
    </location>
</feature>
<dbReference type="KEGG" id="eaz:JHT90_12540"/>
<dbReference type="GO" id="GO:0005886">
    <property type="term" value="C:plasma membrane"/>
    <property type="evidence" value="ECO:0007669"/>
    <property type="project" value="TreeGrafter"/>
</dbReference>
<reference evidence="7 8" key="1">
    <citation type="submission" date="2021-01" db="EMBL/GenBank/DDBJ databases">
        <title>Entomomonas sp. F2A isolated from a house cricket (Acheta domesticus).</title>
        <authorList>
            <person name="Spergser J."/>
            <person name="Busse H.-J."/>
        </authorList>
    </citation>
    <scope>NUCLEOTIDE SEQUENCE [LARGE SCALE GENOMIC DNA]</scope>
    <source>
        <strain evidence="7 8">F2A</strain>
    </source>
</reference>
<feature type="transmembrane region" description="Helical" evidence="5">
    <location>
        <begin position="242"/>
        <end position="262"/>
    </location>
</feature>
<feature type="transmembrane region" description="Helical" evidence="5">
    <location>
        <begin position="88"/>
        <end position="108"/>
    </location>
</feature>
<dbReference type="SUPFAM" id="SSF103473">
    <property type="entry name" value="MFS general substrate transporter"/>
    <property type="match status" value="1"/>
</dbReference>
<accession>A0A974NEB3</accession>
<dbReference type="PROSITE" id="PS00216">
    <property type="entry name" value="SUGAR_TRANSPORT_1"/>
    <property type="match status" value="1"/>
</dbReference>
<evidence type="ECO:0000256" key="1">
    <source>
        <dbReference type="ARBA" id="ARBA00004141"/>
    </source>
</evidence>
<dbReference type="RefSeq" id="WP_201091520.1">
    <property type="nucleotide sequence ID" value="NZ_CP067393.1"/>
</dbReference>
<evidence type="ECO:0000313" key="7">
    <source>
        <dbReference type="EMBL" id="QQP85200.1"/>
    </source>
</evidence>
<sequence>MTTLAENKDLDPVSLIPTRTKIYVFVFCFLALMIDAADMMFLSYSLNSLEAEFGLSQTQKGSLGTFTLLGMFFGGVAGGWACDYFGRVKTIVVCIVIFSVGTAALGFTNGYYSFAIIRFLSAIGIGAIYLSCSILMSEYVTKKHRSTIMAMLIISWSIGYVIASLLAKWIIPEWGWRYLFFTAIIPVFLSVIMFFLVPEPPSWIANKKAKLEKQQSDAVDAAQGKTVVKSDSSLKTIVDAKGVLLVFISWMFVNTFFQFSYYGVMNWMPSYLESELGVNFKAMTSFMIGTFIAMMLGKVVGGLLADKLGRRAVYAVGSIGTAIFIPLIVLYNTEGNIVWLMCGFGLLFGVPISVMGTYMTESFPGKVRGFAMGWAYNAGRIGGVLAPITIGFLADHFSIGVGFLGVGIALCLMGVIPALLIKSGLYDPSKE</sequence>
<feature type="transmembrane region" description="Helical" evidence="5">
    <location>
        <begin position="399"/>
        <end position="421"/>
    </location>
</feature>
<dbReference type="Proteomes" id="UP000595278">
    <property type="component" value="Chromosome"/>
</dbReference>
<keyword evidence="4 5" id="KW-0472">Membrane</keyword>
<dbReference type="Gene3D" id="1.20.1250.20">
    <property type="entry name" value="MFS general substrate transporter like domains"/>
    <property type="match status" value="1"/>
</dbReference>
<gene>
    <name evidence="7" type="ORF">JHT90_12540</name>
</gene>
<dbReference type="AlphaFoldDB" id="A0A974NEB3"/>
<evidence type="ECO:0000256" key="5">
    <source>
        <dbReference type="SAM" id="Phobius"/>
    </source>
</evidence>
<name>A0A974NEB3_9GAMM</name>
<dbReference type="EMBL" id="CP067393">
    <property type="protein sequence ID" value="QQP85200.1"/>
    <property type="molecule type" value="Genomic_DNA"/>
</dbReference>
<evidence type="ECO:0000313" key="8">
    <source>
        <dbReference type="Proteomes" id="UP000595278"/>
    </source>
</evidence>
<keyword evidence="2 5" id="KW-0812">Transmembrane</keyword>
<feature type="transmembrane region" description="Helical" evidence="5">
    <location>
        <begin position="114"/>
        <end position="136"/>
    </location>
</feature>
<feature type="transmembrane region" description="Helical" evidence="5">
    <location>
        <begin position="282"/>
        <end position="305"/>
    </location>
</feature>